<dbReference type="AlphaFoldDB" id="A6IVT8"/>
<name>A6IVT8_RAT</name>
<organism evidence="1 2">
    <name type="scientific">Rattus norvegicus</name>
    <name type="common">Rat</name>
    <dbReference type="NCBI Taxonomy" id="10116"/>
    <lineage>
        <taxon>Eukaryota</taxon>
        <taxon>Metazoa</taxon>
        <taxon>Chordata</taxon>
        <taxon>Craniata</taxon>
        <taxon>Vertebrata</taxon>
        <taxon>Euteleostomi</taxon>
        <taxon>Mammalia</taxon>
        <taxon>Eutheria</taxon>
        <taxon>Euarchontoglires</taxon>
        <taxon>Glires</taxon>
        <taxon>Rodentia</taxon>
        <taxon>Myomorpha</taxon>
        <taxon>Muroidea</taxon>
        <taxon>Muridae</taxon>
        <taxon>Murinae</taxon>
        <taxon>Rattus</taxon>
    </lineage>
</organism>
<evidence type="ECO:0000313" key="1">
    <source>
        <dbReference type="EMBL" id="EDM09134.1"/>
    </source>
</evidence>
<reference evidence="1 2" key="1">
    <citation type="submission" date="2005-09" db="EMBL/GenBank/DDBJ databases">
        <authorList>
            <person name="Mural R.J."/>
            <person name="Li P.W."/>
            <person name="Adams M.D."/>
            <person name="Amanatides P.G."/>
            <person name="Baden-Tillson H."/>
            <person name="Barnstead M."/>
            <person name="Chin S.H."/>
            <person name="Dew I."/>
            <person name="Evans C.A."/>
            <person name="Ferriera S."/>
            <person name="Flanigan M."/>
            <person name="Fosler C."/>
            <person name="Glodek A."/>
            <person name="Gu Z."/>
            <person name="Holt R.A."/>
            <person name="Jennings D."/>
            <person name="Kraft C.L."/>
            <person name="Lu F."/>
            <person name="Nguyen T."/>
            <person name="Nusskern D.R."/>
            <person name="Pfannkoch C.M."/>
            <person name="Sitter C."/>
            <person name="Sutton G.G."/>
            <person name="Venter J.C."/>
            <person name="Wang Z."/>
            <person name="Woodage T."/>
            <person name="Zheng X.H."/>
            <person name="Zhong F."/>
        </authorList>
    </citation>
    <scope>NUCLEOTIDE SEQUENCE [LARGE SCALE GENOMIC DNA]</scope>
    <source>
        <strain>BN</strain>
        <strain evidence="2">Sprague-Dawley</strain>
    </source>
</reference>
<dbReference type="Proteomes" id="UP000234681">
    <property type="component" value="Chromosome 16"/>
</dbReference>
<evidence type="ECO:0000313" key="2">
    <source>
        <dbReference type="Proteomes" id="UP000234681"/>
    </source>
</evidence>
<gene>
    <name evidence="1" type="ORF">rCG_42996</name>
</gene>
<protein>
    <submittedName>
        <fullName evidence="1">RCG42996</fullName>
    </submittedName>
</protein>
<accession>A6IVT8</accession>
<sequence>MSQNQFFLFRLPLVRFLVTLMIKLINITSKSKKKLEKTLKELQS</sequence>
<dbReference type="EMBL" id="CH473970">
    <property type="protein sequence ID" value="EDM09134.1"/>
    <property type="molecule type" value="Genomic_DNA"/>
</dbReference>
<proteinExistence type="predicted"/>